<comment type="similarity">
    <text evidence="2">Belongs to the bacterial solute-binding protein 5 family.</text>
</comment>
<accession>A0A511DET6</accession>
<dbReference type="GO" id="GO:0030313">
    <property type="term" value="C:cell envelope"/>
    <property type="evidence" value="ECO:0007669"/>
    <property type="project" value="UniProtKB-SubCell"/>
</dbReference>
<dbReference type="Pfam" id="PF00496">
    <property type="entry name" value="SBP_bac_5"/>
    <property type="match status" value="1"/>
</dbReference>
<proteinExistence type="inferred from homology"/>
<feature type="domain" description="Solute-binding protein family 5" evidence="6">
    <location>
        <begin position="86"/>
        <end position="445"/>
    </location>
</feature>
<keyword evidence="8" id="KW-1185">Reference proteome</keyword>
<dbReference type="EMBL" id="BJVJ01000007">
    <property type="protein sequence ID" value="GEL22244.1"/>
    <property type="molecule type" value="Genomic_DNA"/>
</dbReference>
<dbReference type="AlphaFoldDB" id="A0A511DET6"/>
<dbReference type="PROSITE" id="PS51257">
    <property type="entry name" value="PROKAR_LIPOPROTEIN"/>
    <property type="match status" value="1"/>
</dbReference>
<dbReference type="InterPro" id="IPR000914">
    <property type="entry name" value="SBP_5_dom"/>
</dbReference>
<comment type="subcellular location">
    <subcellularLocation>
        <location evidence="1">Cell envelope</location>
    </subcellularLocation>
</comment>
<dbReference type="InterPro" id="IPR039424">
    <property type="entry name" value="SBP_5"/>
</dbReference>
<evidence type="ECO:0000256" key="1">
    <source>
        <dbReference type="ARBA" id="ARBA00004196"/>
    </source>
</evidence>
<sequence length="535" mass="55956">MTARSRHPLIASVLAAATLVVVGCGSATAPATAPGGAPQSGGTLRFAVSSDQGCLDPQQVASTDSIYSARQIVDSLTDQDPSSGALVPWLATAWQTSPDAKSYTFTLRENVTFSDGTPVDADAVKANFDRIPQLGLRAQLPKAYLAGYAGTTVQSPTQFTVSFTQPNVQFLQGTSTHSLGILSPGTVATSEDERCTTVVGSGPFTVRDYVRNSSITLAKRSGYAWPSALSTHQGEAHLDALEFRIVPESGVRTGSLVSGEVDAISTIGEQDEAPLTDAGAQLLARPNPGLVLGLGLNLSTPVVADPVVREALSLAIDRQQIVDAIYPSQTRPATSVLASTTPSFADQSALLGFDTAEAASLLDAAGWVPGPDGVRARNGERLTVPVSFVSNFSTNKPALELVQQQAKAAGIDVQLREVPVSTVAAQMQSGDFVANWANLTRADPDILRSSFSSSGVNTYRFPQGPLDAALTAQAGEADPVKRAAIVAQVQEIMVREKYYLPVVELTTVLGVGANVHGIAFDSGSRVQLHGAWKSQ</sequence>
<evidence type="ECO:0000259" key="6">
    <source>
        <dbReference type="Pfam" id="PF00496"/>
    </source>
</evidence>
<name>A0A511DET6_9PSEU</name>
<evidence type="ECO:0000313" key="8">
    <source>
        <dbReference type="Proteomes" id="UP000321685"/>
    </source>
</evidence>
<dbReference type="Gene3D" id="3.10.105.10">
    <property type="entry name" value="Dipeptide-binding Protein, Domain 3"/>
    <property type="match status" value="1"/>
</dbReference>
<dbReference type="GO" id="GO:1904680">
    <property type="term" value="F:peptide transmembrane transporter activity"/>
    <property type="evidence" value="ECO:0007669"/>
    <property type="project" value="TreeGrafter"/>
</dbReference>
<organism evidence="7 8">
    <name type="scientific">Pseudonocardia sulfidoxydans NBRC 16205</name>
    <dbReference type="NCBI Taxonomy" id="1223511"/>
    <lineage>
        <taxon>Bacteria</taxon>
        <taxon>Bacillati</taxon>
        <taxon>Actinomycetota</taxon>
        <taxon>Actinomycetes</taxon>
        <taxon>Pseudonocardiales</taxon>
        <taxon>Pseudonocardiaceae</taxon>
        <taxon>Pseudonocardia</taxon>
    </lineage>
</organism>
<dbReference type="Proteomes" id="UP000321685">
    <property type="component" value="Unassembled WGS sequence"/>
</dbReference>
<protein>
    <submittedName>
        <fullName evidence="7">Peptide ABC transporter permease</fullName>
    </submittedName>
</protein>
<evidence type="ECO:0000256" key="5">
    <source>
        <dbReference type="SAM" id="SignalP"/>
    </source>
</evidence>
<evidence type="ECO:0000313" key="7">
    <source>
        <dbReference type="EMBL" id="GEL22244.1"/>
    </source>
</evidence>
<dbReference type="GO" id="GO:0042597">
    <property type="term" value="C:periplasmic space"/>
    <property type="evidence" value="ECO:0007669"/>
    <property type="project" value="UniProtKB-ARBA"/>
</dbReference>
<dbReference type="PANTHER" id="PTHR30290">
    <property type="entry name" value="PERIPLASMIC BINDING COMPONENT OF ABC TRANSPORTER"/>
    <property type="match status" value="1"/>
</dbReference>
<dbReference type="PIRSF" id="PIRSF002741">
    <property type="entry name" value="MppA"/>
    <property type="match status" value="1"/>
</dbReference>
<keyword evidence="4 5" id="KW-0732">Signal</keyword>
<evidence type="ECO:0000256" key="2">
    <source>
        <dbReference type="ARBA" id="ARBA00005695"/>
    </source>
</evidence>
<keyword evidence="3" id="KW-0813">Transport</keyword>
<feature type="chain" id="PRO_5038504034" evidence="5">
    <location>
        <begin position="30"/>
        <end position="535"/>
    </location>
</feature>
<dbReference type="SUPFAM" id="SSF53850">
    <property type="entry name" value="Periplasmic binding protein-like II"/>
    <property type="match status" value="1"/>
</dbReference>
<gene>
    <name evidence="7" type="ORF">PSU4_11980</name>
</gene>
<dbReference type="CDD" id="cd08492">
    <property type="entry name" value="PBP2_NikA_DppA_OppA_like_15"/>
    <property type="match status" value="1"/>
</dbReference>
<reference evidence="7 8" key="1">
    <citation type="submission" date="2019-07" db="EMBL/GenBank/DDBJ databases">
        <title>Whole genome shotgun sequence of Pseudonocardia sulfidoxydans NBRC 16205.</title>
        <authorList>
            <person name="Hosoyama A."/>
            <person name="Uohara A."/>
            <person name="Ohji S."/>
            <person name="Ichikawa N."/>
        </authorList>
    </citation>
    <scope>NUCLEOTIDE SEQUENCE [LARGE SCALE GENOMIC DNA]</scope>
    <source>
        <strain evidence="7 8">NBRC 16205</strain>
    </source>
</reference>
<dbReference type="GO" id="GO:0015833">
    <property type="term" value="P:peptide transport"/>
    <property type="evidence" value="ECO:0007669"/>
    <property type="project" value="TreeGrafter"/>
</dbReference>
<dbReference type="InterPro" id="IPR030678">
    <property type="entry name" value="Peptide/Ni-bd"/>
</dbReference>
<feature type="signal peptide" evidence="5">
    <location>
        <begin position="1"/>
        <end position="29"/>
    </location>
</feature>
<dbReference type="RefSeq" id="WP_147103207.1">
    <property type="nucleotide sequence ID" value="NZ_BJVJ01000007.1"/>
</dbReference>
<dbReference type="Gene3D" id="3.40.190.10">
    <property type="entry name" value="Periplasmic binding protein-like II"/>
    <property type="match status" value="1"/>
</dbReference>
<dbReference type="PANTHER" id="PTHR30290:SF10">
    <property type="entry name" value="PERIPLASMIC OLIGOPEPTIDE-BINDING PROTEIN-RELATED"/>
    <property type="match status" value="1"/>
</dbReference>
<dbReference type="OrthoDB" id="9046151at2"/>
<comment type="caution">
    <text evidence="7">The sequence shown here is derived from an EMBL/GenBank/DDBJ whole genome shotgun (WGS) entry which is preliminary data.</text>
</comment>
<dbReference type="GO" id="GO:0043190">
    <property type="term" value="C:ATP-binding cassette (ABC) transporter complex"/>
    <property type="evidence" value="ECO:0007669"/>
    <property type="project" value="InterPro"/>
</dbReference>
<evidence type="ECO:0000256" key="3">
    <source>
        <dbReference type="ARBA" id="ARBA00022448"/>
    </source>
</evidence>
<evidence type="ECO:0000256" key="4">
    <source>
        <dbReference type="ARBA" id="ARBA00022729"/>
    </source>
</evidence>